<evidence type="ECO:0000313" key="2">
    <source>
        <dbReference type="Proteomes" id="UP000186141"/>
    </source>
</evidence>
<dbReference type="EMBL" id="FTOT01000008">
    <property type="protein sequence ID" value="SIT19582.1"/>
    <property type="molecule type" value="Genomic_DNA"/>
</dbReference>
<protein>
    <submittedName>
        <fullName evidence="1">Uncharacterized protein</fullName>
    </submittedName>
</protein>
<dbReference type="STRING" id="1086013.SAMN05421774_1089"/>
<name>A0A1N7Q9P1_9RHOB</name>
<accession>A0A1N7Q9P1</accession>
<dbReference type="Proteomes" id="UP000186141">
    <property type="component" value="Unassembled WGS sequence"/>
</dbReference>
<proteinExistence type="predicted"/>
<dbReference type="AlphaFoldDB" id="A0A1N7Q9P1"/>
<keyword evidence="2" id="KW-1185">Reference proteome</keyword>
<reference evidence="1 2" key="1">
    <citation type="submission" date="2017-01" db="EMBL/GenBank/DDBJ databases">
        <authorList>
            <person name="Mah S.A."/>
            <person name="Swanson W.J."/>
            <person name="Moy G.W."/>
            <person name="Vacquier V.D."/>
        </authorList>
    </citation>
    <scope>NUCLEOTIDE SEQUENCE [LARGE SCALE GENOMIC DNA]</scope>
    <source>
        <strain evidence="1 2">DSM 26375</strain>
    </source>
</reference>
<gene>
    <name evidence="1" type="ORF">SAMN05421774_1089</name>
</gene>
<sequence length="36" mass="4093">MKRHLIATDTSTDDARPDVLAELQLEWFRMSTVGTS</sequence>
<organism evidence="1 2">
    <name type="scientific">Gemmobacter megaterium</name>
    <dbReference type="NCBI Taxonomy" id="1086013"/>
    <lineage>
        <taxon>Bacteria</taxon>
        <taxon>Pseudomonadati</taxon>
        <taxon>Pseudomonadota</taxon>
        <taxon>Alphaproteobacteria</taxon>
        <taxon>Rhodobacterales</taxon>
        <taxon>Paracoccaceae</taxon>
        <taxon>Gemmobacter</taxon>
    </lineage>
</organism>
<evidence type="ECO:0000313" key="1">
    <source>
        <dbReference type="EMBL" id="SIT19582.1"/>
    </source>
</evidence>